<evidence type="ECO:0000313" key="1">
    <source>
        <dbReference type="EMBL" id="MBX53312.1"/>
    </source>
</evidence>
<protein>
    <submittedName>
        <fullName evidence="1">Uncharacterized protein</fullName>
    </submittedName>
</protein>
<dbReference type="EMBL" id="GGEC01072828">
    <property type="protein sequence ID" value="MBX53312.1"/>
    <property type="molecule type" value="Transcribed_RNA"/>
</dbReference>
<organism evidence="1">
    <name type="scientific">Rhizophora mucronata</name>
    <name type="common">Asiatic mangrove</name>
    <dbReference type="NCBI Taxonomy" id="61149"/>
    <lineage>
        <taxon>Eukaryota</taxon>
        <taxon>Viridiplantae</taxon>
        <taxon>Streptophyta</taxon>
        <taxon>Embryophyta</taxon>
        <taxon>Tracheophyta</taxon>
        <taxon>Spermatophyta</taxon>
        <taxon>Magnoliopsida</taxon>
        <taxon>eudicotyledons</taxon>
        <taxon>Gunneridae</taxon>
        <taxon>Pentapetalae</taxon>
        <taxon>rosids</taxon>
        <taxon>fabids</taxon>
        <taxon>Malpighiales</taxon>
        <taxon>Rhizophoraceae</taxon>
        <taxon>Rhizophora</taxon>
    </lineage>
</organism>
<proteinExistence type="predicted"/>
<sequence>MASKAKILEVDIPQ</sequence>
<name>A0A2P2PF22_RHIMU</name>
<accession>A0A2P2PF22</accession>
<reference evidence="1" key="1">
    <citation type="submission" date="2018-02" db="EMBL/GenBank/DDBJ databases">
        <title>Rhizophora mucronata_Transcriptome.</title>
        <authorList>
            <person name="Meera S.P."/>
            <person name="Sreeshan A."/>
            <person name="Augustine A."/>
        </authorList>
    </citation>
    <scope>NUCLEOTIDE SEQUENCE</scope>
    <source>
        <tissue evidence="1">Leaf</tissue>
    </source>
</reference>